<keyword evidence="2" id="KW-1185">Reference proteome</keyword>
<reference evidence="1 2" key="1">
    <citation type="submission" date="2017-07" db="EMBL/GenBank/DDBJ databases">
        <title>Flavobacterium cyanobacteriorum sp. nov., isolated from cyanobacterial aggregates in a eutrophic lake.</title>
        <authorList>
            <person name="Cai H."/>
        </authorList>
    </citation>
    <scope>NUCLEOTIDE SEQUENCE [LARGE SCALE GENOMIC DNA]</scope>
    <source>
        <strain evidence="1 2">TH021</strain>
    </source>
</reference>
<dbReference type="Proteomes" id="UP000216605">
    <property type="component" value="Unassembled WGS sequence"/>
</dbReference>
<dbReference type="RefSeq" id="WP_094416110.1">
    <property type="nucleotide sequence ID" value="NZ_NOXV01000298.1"/>
</dbReference>
<organism evidence="1 2">
    <name type="scientific">Flavobacterium cyanobacteriorum</name>
    <dbReference type="NCBI Taxonomy" id="2022802"/>
    <lineage>
        <taxon>Bacteria</taxon>
        <taxon>Pseudomonadati</taxon>
        <taxon>Bacteroidota</taxon>
        <taxon>Flavobacteriia</taxon>
        <taxon>Flavobacteriales</taxon>
        <taxon>Flavobacteriaceae</taxon>
        <taxon>Flavobacterium</taxon>
    </lineage>
</organism>
<dbReference type="Pfam" id="PF14390">
    <property type="entry name" value="DUF4420"/>
    <property type="match status" value="1"/>
</dbReference>
<accession>A0A255YXM3</accession>
<dbReference type="EMBL" id="NOXV01000298">
    <property type="protein sequence ID" value="OYQ33921.1"/>
    <property type="molecule type" value="Genomic_DNA"/>
</dbReference>
<protein>
    <recommendedName>
        <fullName evidence="3">PD-(D/E)XK motif protein</fullName>
    </recommendedName>
</protein>
<proteinExistence type="predicted"/>
<name>A0A255YXM3_9FLAO</name>
<evidence type="ECO:0000313" key="1">
    <source>
        <dbReference type="EMBL" id="OYQ33921.1"/>
    </source>
</evidence>
<gene>
    <name evidence="1" type="ORF">CHU92_12595</name>
</gene>
<sequence length="326" mass="38012">MNLIDLYDSLNLPKNDSKVFNAIPIPEYPNFRVAIDFEGNAVLLLSVSKRIKDLSLKNFRLKYLQLEQNLECKIYENDSFKFQTFTVITFRCNDRNLQEYFLRISESLVKTVGQNPTQQQVIDSLKKFVEVFKTLTDSPTNTVNGLWAELFLIENSTNPNELINYWHNIPEEKFDFNAGTERIEVKSSSNFERKHIFSAEQLNPPSDTQVLIASVFLKQHNSGNSIQYLIDRIFEKIDYDFDTVEKLNTIVFRTLGSSLEHSIGIKFDYDIAQRSLRFYRHQDIDKIEEVHIPNNVSEVKYKSDLTSIKAIELNKLKERKGLFNAL</sequence>
<dbReference type="InterPro" id="IPR025534">
    <property type="entry name" value="DUF4420"/>
</dbReference>
<dbReference type="OrthoDB" id="1403541at2"/>
<evidence type="ECO:0000313" key="2">
    <source>
        <dbReference type="Proteomes" id="UP000216605"/>
    </source>
</evidence>
<comment type="caution">
    <text evidence="1">The sequence shown here is derived from an EMBL/GenBank/DDBJ whole genome shotgun (WGS) entry which is preliminary data.</text>
</comment>
<evidence type="ECO:0008006" key="3">
    <source>
        <dbReference type="Google" id="ProtNLM"/>
    </source>
</evidence>
<dbReference type="AlphaFoldDB" id="A0A255YXM3"/>